<dbReference type="PIRSF" id="PIRSF000239">
    <property type="entry name" value="AHPC"/>
    <property type="match status" value="1"/>
</dbReference>
<evidence type="ECO:0000256" key="12">
    <source>
        <dbReference type="ARBA" id="ARBA00049091"/>
    </source>
</evidence>
<dbReference type="InterPro" id="IPR024706">
    <property type="entry name" value="Peroxiredoxin_AhpC-typ"/>
</dbReference>
<dbReference type="Pfam" id="PF00578">
    <property type="entry name" value="AhpC-TSA"/>
    <property type="match status" value="1"/>
</dbReference>
<evidence type="ECO:0000256" key="1">
    <source>
        <dbReference type="ARBA" id="ARBA00003330"/>
    </source>
</evidence>
<dbReference type="CDD" id="cd03017">
    <property type="entry name" value="PRX_BCP"/>
    <property type="match status" value="1"/>
</dbReference>
<dbReference type="STRING" id="452471.Aasi_1006"/>
<evidence type="ECO:0000256" key="8">
    <source>
        <dbReference type="ARBA" id="ARBA00023284"/>
    </source>
</evidence>
<dbReference type="KEGG" id="aas:Aasi_1006"/>
<evidence type="ECO:0000256" key="9">
    <source>
        <dbReference type="ARBA" id="ARBA00032824"/>
    </source>
</evidence>
<evidence type="ECO:0000256" key="13">
    <source>
        <dbReference type="PIRSR" id="PIRSR000239-1"/>
    </source>
</evidence>
<accession>B3ET06</accession>
<dbReference type="OrthoDB" id="9812811at2"/>
<dbReference type="PROSITE" id="PS51352">
    <property type="entry name" value="THIOREDOXIN_2"/>
    <property type="match status" value="1"/>
</dbReference>
<dbReference type="NCBIfam" id="NF006960">
    <property type="entry name" value="PRK09437.1"/>
    <property type="match status" value="1"/>
</dbReference>
<comment type="similarity">
    <text evidence="10">Belongs to the peroxiredoxin family. BCP/PrxQ subfamily.</text>
</comment>
<feature type="active site" description="Cysteine sulfenic acid (-SOH) intermediate; for peroxidase activity" evidence="13">
    <location>
        <position position="45"/>
    </location>
</feature>
<sequence>MHLKVGDQAPTFIGKDQNGNTIQLSEFAGKKLVLYFYPKDNTPGCTAQACNLKDNYYALQQAGYEILGVSSDNEQSHQEFIDQYKLPFRLIADQDHTIHKQYGTWVQKSMFGKKYWGTARKTFLIDEHGKIEQIIEKVKTGEHTNQFFPKR</sequence>
<evidence type="ECO:0000256" key="3">
    <source>
        <dbReference type="ARBA" id="ARBA00013017"/>
    </source>
</evidence>
<proteinExistence type="inferred from homology"/>
<dbReference type="Gene3D" id="3.40.30.10">
    <property type="entry name" value="Glutaredoxin"/>
    <property type="match status" value="1"/>
</dbReference>
<dbReference type="EMBL" id="CP001102">
    <property type="protein sequence ID" value="ACE06358.1"/>
    <property type="molecule type" value="Genomic_DNA"/>
</dbReference>
<keyword evidence="5" id="KW-0049">Antioxidant</keyword>
<keyword evidence="4" id="KW-0575">Peroxidase</keyword>
<dbReference type="RefSeq" id="WP_012473123.1">
    <property type="nucleotide sequence ID" value="NC_010830.1"/>
</dbReference>
<evidence type="ECO:0000256" key="11">
    <source>
        <dbReference type="ARBA" id="ARBA00042639"/>
    </source>
</evidence>
<feature type="domain" description="Thioredoxin" evidence="14">
    <location>
        <begin position="3"/>
        <end position="151"/>
    </location>
</feature>
<gene>
    <name evidence="15" type="ordered locus">Aasi_1006</name>
</gene>
<evidence type="ECO:0000256" key="6">
    <source>
        <dbReference type="ARBA" id="ARBA00023002"/>
    </source>
</evidence>
<dbReference type="AlphaFoldDB" id="B3ET06"/>
<dbReference type="PANTHER" id="PTHR42801:SF4">
    <property type="entry name" value="AHPC_TSA FAMILY PROTEIN"/>
    <property type="match status" value="1"/>
</dbReference>
<evidence type="ECO:0000256" key="7">
    <source>
        <dbReference type="ARBA" id="ARBA00023157"/>
    </source>
</evidence>
<dbReference type="EC" id="1.11.1.24" evidence="3"/>
<dbReference type="eggNOG" id="COG1225">
    <property type="taxonomic scope" value="Bacteria"/>
</dbReference>
<name>B3ET06_AMOA5</name>
<evidence type="ECO:0000256" key="4">
    <source>
        <dbReference type="ARBA" id="ARBA00022559"/>
    </source>
</evidence>
<dbReference type="PANTHER" id="PTHR42801">
    <property type="entry name" value="THIOREDOXIN-DEPENDENT PEROXIDE REDUCTASE"/>
    <property type="match status" value="1"/>
</dbReference>
<dbReference type="GO" id="GO:0034599">
    <property type="term" value="P:cellular response to oxidative stress"/>
    <property type="evidence" value="ECO:0007669"/>
    <property type="project" value="TreeGrafter"/>
</dbReference>
<dbReference type="GO" id="GO:0045454">
    <property type="term" value="P:cell redox homeostasis"/>
    <property type="evidence" value="ECO:0007669"/>
    <property type="project" value="TreeGrafter"/>
</dbReference>
<dbReference type="InterPro" id="IPR000866">
    <property type="entry name" value="AhpC/TSA"/>
</dbReference>
<dbReference type="SUPFAM" id="SSF52833">
    <property type="entry name" value="Thioredoxin-like"/>
    <property type="match status" value="1"/>
</dbReference>
<comment type="catalytic activity">
    <reaction evidence="12">
        <text>a hydroperoxide + [thioredoxin]-dithiol = an alcohol + [thioredoxin]-disulfide + H2O</text>
        <dbReference type="Rhea" id="RHEA:62620"/>
        <dbReference type="Rhea" id="RHEA-COMP:10698"/>
        <dbReference type="Rhea" id="RHEA-COMP:10700"/>
        <dbReference type="ChEBI" id="CHEBI:15377"/>
        <dbReference type="ChEBI" id="CHEBI:29950"/>
        <dbReference type="ChEBI" id="CHEBI:30879"/>
        <dbReference type="ChEBI" id="CHEBI:35924"/>
        <dbReference type="ChEBI" id="CHEBI:50058"/>
        <dbReference type="EC" id="1.11.1.24"/>
    </reaction>
</comment>
<evidence type="ECO:0000256" key="2">
    <source>
        <dbReference type="ARBA" id="ARBA00011245"/>
    </source>
</evidence>
<dbReference type="Proteomes" id="UP000001227">
    <property type="component" value="Chromosome"/>
</dbReference>
<dbReference type="HOGENOM" id="CLU_042529_14_1_10"/>
<evidence type="ECO:0000256" key="5">
    <source>
        <dbReference type="ARBA" id="ARBA00022862"/>
    </source>
</evidence>
<dbReference type="InterPro" id="IPR050924">
    <property type="entry name" value="Peroxiredoxin_BCP/PrxQ"/>
</dbReference>
<reference evidence="15 16" key="1">
    <citation type="journal article" date="2010" name="J. Bacteriol.">
        <title>The genome of the amoeba symbiont 'Candidatus Amoebophilus asiaticus' reveals common mechanisms for host cell interaction among amoeba-associated bacteria.</title>
        <authorList>
            <person name="Schmitz-Esser S."/>
            <person name="Tischler P."/>
            <person name="Arnold R."/>
            <person name="Montanaro J."/>
            <person name="Wagner M."/>
            <person name="Rattei T."/>
            <person name="Horn M."/>
        </authorList>
    </citation>
    <scope>NUCLEOTIDE SEQUENCE [LARGE SCALE GENOMIC DNA]</scope>
    <source>
        <strain evidence="15 16">5a2</strain>
    </source>
</reference>
<keyword evidence="16" id="KW-1185">Reference proteome</keyword>
<evidence type="ECO:0000313" key="15">
    <source>
        <dbReference type="EMBL" id="ACE06358.1"/>
    </source>
</evidence>
<keyword evidence="8" id="KW-0676">Redox-active center</keyword>
<evidence type="ECO:0000256" key="10">
    <source>
        <dbReference type="ARBA" id="ARBA00038489"/>
    </source>
</evidence>
<protein>
    <recommendedName>
        <fullName evidence="3">thioredoxin-dependent peroxiredoxin</fullName>
        <ecNumber evidence="3">1.11.1.24</ecNumber>
    </recommendedName>
    <alternativeName>
        <fullName evidence="9">Thioredoxin peroxidase</fullName>
    </alternativeName>
    <alternativeName>
        <fullName evidence="11">Thioredoxin-dependent peroxiredoxin Bcp</fullName>
    </alternativeName>
</protein>
<dbReference type="InterPro" id="IPR036249">
    <property type="entry name" value="Thioredoxin-like_sf"/>
</dbReference>
<keyword evidence="7" id="KW-1015">Disulfide bond</keyword>
<evidence type="ECO:0000259" key="14">
    <source>
        <dbReference type="PROSITE" id="PS51352"/>
    </source>
</evidence>
<comment type="function">
    <text evidence="1">Thiol-specific peroxidase that catalyzes the reduction of hydrogen peroxide and organic hydroperoxides to water and alcohols, respectively. Plays a role in cell protection against oxidative stress by detoxifying peroxides and as sensor of hydrogen peroxide-mediated signaling events.</text>
</comment>
<dbReference type="FunFam" id="3.40.30.10:FF:000007">
    <property type="entry name" value="Thioredoxin-dependent thiol peroxidase"/>
    <property type="match status" value="1"/>
</dbReference>
<keyword evidence="6" id="KW-0560">Oxidoreductase</keyword>
<organism evidence="15 16">
    <name type="scientific">Amoebophilus asiaticus (strain 5a2)</name>
    <dbReference type="NCBI Taxonomy" id="452471"/>
    <lineage>
        <taxon>Bacteria</taxon>
        <taxon>Pseudomonadati</taxon>
        <taxon>Bacteroidota</taxon>
        <taxon>Cytophagia</taxon>
        <taxon>Cytophagales</taxon>
        <taxon>Amoebophilaceae</taxon>
        <taxon>Candidatus Amoebophilus</taxon>
    </lineage>
</organism>
<dbReference type="GO" id="GO:0005737">
    <property type="term" value="C:cytoplasm"/>
    <property type="evidence" value="ECO:0007669"/>
    <property type="project" value="TreeGrafter"/>
</dbReference>
<dbReference type="GO" id="GO:0008379">
    <property type="term" value="F:thioredoxin peroxidase activity"/>
    <property type="evidence" value="ECO:0007669"/>
    <property type="project" value="TreeGrafter"/>
</dbReference>
<dbReference type="InterPro" id="IPR013766">
    <property type="entry name" value="Thioredoxin_domain"/>
</dbReference>
<evidence type="ECO:0000313" key="16">
    <source>
        <dbReference type="Proteomes" id="UP000001227"/>
    </source>
</evidence>
<comment type="subunit">
    <text evidence="2">Monomer.</text>
</comment>